<keyword evidence="7 9" id="KW-0406">Ion transport</keyword>
<dbReference type="GO" id="GO:0046961">
    <property type="term" value="F:proton-transporting ATPase activity, rotational mechanism"/>
    <property type="evidence" value="ECO:0007669"/>
    <property type="project" value="InterPro"/>
</dbReference>
<organism evidence="11 12">
    <name type="scientific">Lichtheimia corymbifera JMRC:FSU:9682</name>
    <dbReference type="NCBI Taxonomy" id="1263082"/>
    <lineage>
        <taxon>Eukaryota</taxon>
        <taxon>Fungi</taxon>
        <taxon>Fungi incertae sedis</taxon>
        <taxon>Mucoromycota</taxon>
        <taxon>Mucoromycotina</taxon>
        <taxon>Mucoromycetes</taxon>
        <taxon>Mucorales</taxon>
        <taxon>Lichtheimiaceae</taxon>
        <taxon>Lichtheimia</taxon>
    </lineage>
</organism>
<dbReference type="GO" id="GO:0007035">
    <property type="term" value="P:vacuolar acidification"/>
    <property type="evidence" value="ECO:0007669"/>
    <property type="project" value="TreeGrafter"/>
</dbReference>
<dbReference type="PANTHER" id="PTHR11629:SF63">
    <property type="entry name" value="V-TYPE PROTON ATPASE SUBUNIT A"/>
    <property type="match status" value="1"/>
</dbReference>
<comment type="similarity">
    <text evidence="2 9">Belongs to the V-ATPase 116 kDa subunit family.</text>
</comment>
<evidence type="ECO:0000256" key="3">
    <source>
        <dbReference type="ARBA" id="ARBA00022448"/>
    </source>
</evidence>
<dbReference type="GO" id="GO:0000220">
    <property type="term" value="C:vacuolar proton-transporting V-type ATPase, V0 domain"/>
    <property type="evidence" value="ECO:0007669"/>
    <property type="project" value="InterPro"/>
</dbReference>
<comment type="function">
    <text evidence="9">Essential component of the vacuolar proton pump (V-ATPase), a multimeric enzyme that catalyzes the translocation of protons across the membranes. Required for assembly and activity of the V-ATPase.</text>
</comment>
<evidence type="ECO:0000256" key="6">
    <source>
        <dbReference type="ARBA" id="ARBA00022989"/>
    </source>
</evidence>
<keyword evidence="6 9" id="KW-1133">Transmembrane helix</keyword>
<keyword evidence="10" id="KW-0175">Coiled coil</keyword>
<gene>
    <name evidence="11" type="ORF">LCOR_06715.1</name>
</gene>
<comment type="caution">
    <text evidence="11">The sequence shown here is derived from an EMBL/GenBank/DDBJ whole genome shotgun (WGS) entry which is preliminary data.</text>
</comment>
<dbReference type="VEuPathDB" id="FungiDB:LCOR_06715.1"/>
<keyword evidence="12" id="KW-1185">Reference proteome</keyword>
<protein>
    <recommendedName>
        <fullName evidence="9">V-type proton ATPase subunit a</fullName>
    </recommendedName>
</protein>
<proteinExistence type="inferred from homology"/>
<reference evidence="11" key="1">
    <citation type="submission" date="2013-08" db="EMBL/GenBank/DDBJ databases">
        <title>Gene expansion shapes genome architecture in the human pathogen Lichtheimia corymbifera: an evolutionary genomics analysis in the ancient terrestrial Mucorales (Mucoromycotina).</title>
        <authorList>
            <person name="Schwartze V.U."/>
            <person name="Winter S."/>
            <person name="Shelest E."/>
            <person name="Marcet-Houben M."/>
            <person name="Horn F."/>
            <person name="Wehner S."/>
            <person name="Hoffmann K."/>
            <person name="Riege K."/>
            <person name="Sammeth M."/>
            <person name="Nowrousian M."/>
            <person name="Valiante V."/>
            <person name="Linde J."/>
            <person name="Jacobsen I.D."/>
            <person name="Marz M."/>
            <person name="Brakhage A.A."/>
            <person name="Gabaldon T."/>
            <person name="Bocker S."/>
            <person name="Voigt K."/>
        </authorList>
    </citation>
    <scope>NUCLEOTIDE SEQUENCE [LARGE SCALE GENOMIC DNA]</scope>
    <source>
        <strain evidence="11">FSU 9682</strain>
    </source>
</reference>
<evidence type="ECO:0000256" key="10">
    <source>
        <dbReference type="SAM" id="Coils"/>
    </source>
</evidence>
<feature type="transmembrane region" description="Helical" evidence="9">
    <location>
        <begin position="762"/>
        <end position="791"/>
    </location>
</feature>
<evidence type="ECO:0000256" key="1">
    <source>
        <dbReference type="ARBA" id="ARBA00004141"/>
    </source>
</evidence>
<dbReference type="OrthoDB" id="10264220at2759"/>
<feature type="transmembrane region" description="Helical" evidence="9">
    <location>
        <begin position="542"/>
        <end position="562"/>
    </location>
</feature>
<comment type="subcellular location">
    <subcellularLocation>
        <location evidence="1">Membrane</location>
        <topology evidence="1">Multi-pass membrane protein</topology>
    </subcellularLocation>
</comment>
<dbReference type="PANTHER" id="PTHR11629">
    <property type="entry name" value="VACUOLAR PROTON ATPASES"/>
    <property type="match status" value="1"/>
</dbReference>
<feature type="transmembrane region" description="Helical" evidence="9">
    <location>
        <begin position="574"/>
        <end position="596"/>
    </location>
</feature>
<feature type="transmembrane region" description="Helical" evidence="9">
    <location>
        <begin position="455"/>
        <end position="480"/>
    </location>
</feature>
<sequence>MAPSTLFRSEEMSLIQLYIPVEVAQPCVAELGEIGKVQFRDLNPEVNAFQRSFVSEIRRLDEMERLCRFFNTQIEKADIPMRPLTAAAYSSRARSAQEVDDLEEKLKEHESRILQMNGSYETLQRRYLQLTELCHVLRESGGFFEQAESRQDTIRNSMDEGDASTPLLEHDVEQQTHQDDMNRLNLGYVTGVISRQRMQTFERVLWRSLRGNLYMNSAEIDEPIVDPDSDEVVEKNVFAIFAHGREIINKIRKISQSLGATLYSVDDSADKRRDALLDVTSRIEDLNNVLSNTSQTRRTELLKIAENLTSWTTVVRKEKAIYHTMNLFNYDVNRKCLIAEGWCPKNDIPIIQHALKNATESSGTNLPSILTELVTKKTPPTYHRTNKFTEGFQNVIDAYGIARYREVNPGLFTVISFPFLFAIMFGDVGHGFLMFLFALYMVINEKKLASVKDEIFSMFFSGRYMVLLMGLFSIYVGFIYNDMFSLSLDLFKSGFDWPTEYNSTDTIDATPNGDVYPFGLDPAWHGSENFLLFTNSYKMKQAIIIGVIHMTFGICLQVYNHVNFKNKMFIWLEFVPQILFMSSIFGYLTFCILYKWSVDWWALDDQGNHIHNPPPNLLNMLIYMFLSPGKVNPEDQLYPGQGPIQAVLLLIAVVCVPWMWFAKPYYLKVQHNKHRYHSVAEDENVAYDEEQNGHAAGGSADADDDEEEEEFEFSEVMIHQTIHTIEFCLNCISNTASYLRLWALSLAHAQLSSVLWDMTFKIWFSFTGPIAVIGIFVGFAMWFVLTIFILLGMEGLSAFLHTLRLHWVEFDGKFYMADGYKFEPFTFSTVLDGKSE</sequence>
<evidence type="ECO:0000256" key="9">
    <source>
        <dbReference type="RuleBase" id="RU361189"/>
    </source>
</evidence>
<evidence type="ECO:0000256" key="2">
    <source>
        <dbReference type="ARBA" id="ARBA00009904"/>
    </source>
</evidence>
<dbReference type="EMBL" id="CBTN010000030">
    <property type="protein sequence ID" value="CDH55586.1"/>
    <property type="molecule type" value="Genomic_DNA"/>
</dbReference>
<feature type="transmembrane region" description="Helical" evidence="9">
    <location>
        <begin position="419"/>
        <end position="443"/>
    </location>
</feature>
<dbReference type="Proteomes" id="UP000027586">
    <property type="component" value="Unassembled WGS sequence"/>
</dbReference>
<dbReference type="InterPro" id="IPR002490">
    <property type="entry name" value="V-ATPase_116kDa_su"/>
</dbReference>
<evidence type="ECO:0000256" key="4">
    <source>
        <dbReference type="ARBA" id="ARBA00022692"/>
    </source>
</evidence>
<accession>A0A068S2Z7</accession>
<dbReference type="InterPro" id="IPR026028">
    <property type="entry name" value="V-type_ATPase_116kDa_su_euka"/>
</dbReference>
<keyword evidence="5 9" id="KW-0375">Hydrogen ion transport</keyword>
<dbReference type="PIRSF" id="PIRSF001293">
    <property type="entry name" value="ATP6V0A1"/>
    <property type="match status" value="1"/>
</dbReference>
<keyword evidence="3 9" id="KW-0813">Transport</keyword>
<evidence type="ECO:0000256" key="5">
    <source>
        <dbReference type="ARBA" id="ARBA00022781"/>
    </source>
</evidence>
<dbReference type="GO" id="GO:0051117">
    <property type="term" value="F:ATPase binding"/>
    <property type="evidence" value="ECO:0007669"/>
    <property type="project" value="TreeGrafter"/>
</dbReference>
<feature type="transmembrane region" description="Helical" evidence="9">
    <location>
        <begin position="739"/>
        <end position="756"/>
    </location>
</feature>
<evidence type="ECO:0000313" key="12">
    <source>
        <dbReference type="Proteomes" id="UP000027586"/>
    </source>
</evidence>
<name>A0A068S2Z7_9FUNG</name>
<evidence type="ECO:0000256" key="8">
    <source>
        <dbReference type="ARBA" id="ARBA00023136"/>
    </source>
</evidence>
<dbReference type="AlphaFoldDB" id="A0A068S2Z7"/>
<evidence type="ECO:0000313" key="11">
    <source>
        <dbReference type="EMBL" id="CDH55586.1"/>
    </source>
</evidence>
<dbReference type="STRING" id="1263082.A0A068S2Z7"/>
<feature type="coiled-coil region" evidence="10">
    <location>
        <begin position="92"/>
        <end position="126"/>
    </location>
</feature>
<feature type="transmembrane region" description="Helical" evidence="9">
    <location>
        <begin position="642"/>
        <end position="661"/>
    </location>
</feature>
<dbReference type="GO" id="GO:0000329">
    <property type="term" value="C:fungal-type vacuole membrane"/>
    <property type="evidence" value="ECO:0007669"/>
    <property type="project" value="TreeGrafter"/>
</dbReference>
<dbReference type="Pfam" id="PF01496">
    <property type="entry name" value="V_ATPase_I"/>
    <property type="match status" value="1"/>
</dbReference>
<evidence type="ECO:0000256" key="7">
    <source>
        <dbReference type="ARBA" id="ARBA00023065"/>
    </source>
</evidence>
<keyword evidence="4 9" id="KW-0812">Transmembrane</keyword>
<keyword evidence="8 9" id="KW-0472">Membrane</keyword>